<sequence>MQNRPESSVFLQGVSDAILPLVPPIIDTPTHNQFPETYKSPPAVSGRPTNLPLVFIYKRTTYHSDFTSGLSGPMRFVTTFVISSLAALFIPSIAAAQFPRPNIARNSKTSVARSLASRQFKYRRDIVDVCISIDGQLFAILTGILNPELYADLKICLCLKDLNIWLDSSAEAQILIGLLGRNTVSTLLTQVLTLYIGTPLNPYGKTCTLPTNARRICQVGEPCAFECEENYTRVGDTCVCEAPYMECNGVCGDFPNGCGTQVPVPRKRSTPISTLVQAKLTCKRNESVCGIAGREGTLDFECVDTRVALDSCGGCITPHPFHEPYRSTVTGTECGRLPGVVSSGCENSQCVISRCRDGQEPSVDKSSCVEKPSLVQQIIPNTGSSGPLRLGTYQRRDVLSTVASPSPDLRTQIQSVANLVVTLHEVAHSAPVPANTPAVDYIGLAQSTVDATLNLLNSNTVANVVVNINALANLSTDFKKQLAGCECVENLGLGILVVRLDALLYAILNLQRWCQENPVGIPVIPEASSPDTITTPIPNTSDLAIDLGFDGLLEILTHLTSQASLLADVDVIAQIDATVIGKISALGQLVLDLSNSATLPPPSEGSAPIPIPIIGTPELPADASLARAVVQATVNLVGTTTVPALLANINALVDVNAIVASTLTNCGCIEGMGLGSFVTILDTVGQAALDLKNSINLDVNVLGNIDLDLDALLAELTGKLDLVGGVAANLELQTKIDGLVQLIIALQGKTFAAPSLLPSIPSLPTPGLPNKSMLGGIVRAMTNVLGSLTVPELLANLEALVDVNVLLGNFLNGCHCVQALGLAEVQDGVNGVTQAAIALKEWCTSNTIIEQPSSGALVANAEVLIQALATVSDVASR</sequence>
<name>A0A9P5YBU7_9AGAR</name>
<comment type="caution">
    <text evidence="3">The sequence shown here is derived from an EMBL/GenBank/DDBJ whole genome shotgun (WGS) entry which is preliminary data.</text>
</comment>
<dbReference type="PANTHER" id="PTHR35192">
    <property type="entry name" value="PROTEIN, PUTATIVE-RELATED"/>
    <property type="match status" value="1"/>
</dbReference>
<dbReference type="Proteomes" id="UP000807353">
    <property type="component" value="Unassembled WGS sequence"/>
</dbReference>
<protein>
    <recommendedName>
        <fullName evidence="2">Protein CPL1-like domain-containing protein</fullName>
    </recommendedName>
</protein>
<feature type="domain" description="Protein CPL1-like" evidence="2">
    <location>
        <begin position="300"/>
        <end position="369"/>
    </location>
</feature>
<organism evidence="3 4">
    <name type="scientific">Collybia nuda</name>
    <dbReference type="NCBI Taxonomy" id="64659"/>
    <lineage>
        <taxon>Eukaryota</taxon>
        <taxon>Fungi</taxon>
        <taxon>Dikarya</taxon>
        <taxon>Basidiomycota</taxon>
        <taxon>Agaricomycotina</taxon>
        <taxon>Agaricomycetes</taxon>
        <taxon>Agaricomycetidae</taxon>
        <taxon>Agaricales</taxon>
        <taxon>Tricholomatineae</taxon>
        <taxon>Clitocybaceae</taxon>
        <taxon>Collybia</taxon>
    </lineage>
</organism>
<dbReference type="OrthoDB" id="439917at2759"/>
<keyword evidence="1" id="KW-1133">Transmembrane helix</keyword>
<evidence type="ECO:0000256" key="1">
    <source>
        <dbReference type="SAM" id="Phobius"/>
    </source>
</evidence>
<keyword evidence="4" id="KW-1185">Reference proteome</keyword>
<feature type="transmembrane region" description="Helical" evidence="1">
    <location>
        <begin position="76"/>
        <end position="98"/>
    </location>
</feature>
<evidence type="ECO:0000313" key="4">
    <source>
        <dbReference type="Proteomes" id="UP000807353"/>
    </source>
</evidence>
<accession>A0A9P5YBU7</accession>
<dbReference type="AlphaFoldDB" id="A0A9P5YBU7"/>
<dbReference type="InterPro" id="IPR038955">
    <property type="entry name" value="PriA/CPL1_fungi"/>
</dbReference>
<dbReference type="EMBL" id="MU150244">
    <property type="protein sequence ID" value="KAF9465897.1"/>
    <property type="molecule type" value="Genomic_DNA"/>
</dbReference>
<proteinExistence type="predicted"/>
<gene>
    <name evidence="3" type="ORF">BDZ94DRAFT_1306630</name>
</gene>
<dbReference type="Pfam" id="PF21671">
    <property type="entry name" value="CPL1-like"/>
    <property type="match status" value="1"/>
</dbReference>
<dbReference type="PANTHER" id="PTHR35192:SF2">
    <property type="entry name" value="APPLE DOMAIN-CONTAINING PROTEIN"/>
    <property type="match status" value="1"/>
</dbReference>
<keyword evidence="1" id="KW-0812">Transmembrane</keyword>
<keyword evidence="1" id="KW-0472">Membrane</keyword>
<evidence type="ECO:0000259" key="2">
    <source>
        <dbReference type="Pfam" id="PF21671"/>
    </source>
</evidence>
<reference evidence="3" key="1">
    <citation type="submission" date="2020-11" db="EMBL/GenBank/DDBJ databases">
        <authorList>
            <consortium name="DOE Joint Genome Institute"/>
            <person name="Ahrendt S."/>
            <person name="Riley R."/>
            <person name="Andreopoulos W."/>
            <person name="Labutti K."/>
            <person name="Pangilinan J."/>
            <person name="Ruiz-Duenas F.J."/>
            <person name="Barrasa J.M."/>
            <person name="Sanchez-Garcia M."/>
            <person name="Camarero S."/>
            <person name="Miyauchi S."/>
            <person name="Serrano A."/>
            <person name="Linde D."/>
            <person name="Babiker R."/>
            <person name="Drula E."/>
            <person name="Ayuso-Fernandez I."/>
            <person name="Pacheco R."/>
            <person name="Padilla G."/>
            <person name="Ferreira P."/>
            <person name="Barriuso J."/>
            <person name="Kellner H."/>
            <person name="Castanera R."/>
            <person name="Alfaro M."/>
            <person name="Ramirez L."/>
            <person name="Pisabarro A.G."/>
            <person name="Kuo A."/>
            <person name="Tritt A."/>
            <person name="Lipzen A."/>
            <person name="He G."/>
            <person name="Yan M."/>
            <person name="Ng V."/>
            <person name="Cullen D."/>
            <person name="Martin F."/>
            <person name="Rosso M.-N."/>
            <person name="Henrissat B."/>
            <person name="Hibbett D."/>
            <person name="Martinez A.T."/>
            <person name="Grigoriev I.V."/>
        </authorList>
    </citation>
    <scope>NUCLEOTIDE SEQUENCE</scope>
    <source>
        <strain evidence="3">CBS 247.69</strain>
    </source>
</reference>
<evidence type="ECO:0000313" key="3">
    <source>
        <dbReference type="EMBL" id="KAF9465897.1"/>
    </source>
</evidence>
<dbReference type="InterPro" id="IPR048661">
    <property type="entry name" value="CPL1-like"/>
</dbReference>